<name>A0A6P8Y1K6_THRPL</name>
<gene>
    <name evidence="3" type="primary">LOC117640690</name>
</gene>
<organism evidence="3">
    <name type="scientific">Thrips palmi</name>
    <name type="common">Melon thrips</name>
    <dbReference type="NCBI Taxonomy" id="161013"/>
    <lineage>
        <taxon>Eukaryota</taxon>
        <taxon>Metazoa</taxon>
        <taxon>Ecdysozoa</taxon>
        <taxon>Arthropoda</taxon>
        <taxon>Hexapoda</taxon>
        <taxon>Insecta</taxon>
        <taxon>Pterygota</taxon>
        <taxon>Neoptera</taxon>
        <taxon>Paraneoptera</taxon>
        <taxon>Thysanoptera</taxon>
        <taxon>Terebrantia</taxon>
        <taxon>Thripoidea</taxon>
        <taxon>Thripidae</taxon>
        <taxon>Thrips</taxon>
    </lineage>
</organism>
<dbReference type="RefSeq" id="XP_034233383.1">
    <property type="nucleotide sequence ID" value="XM_034377492.1"/>
</dbReference>
<keyword evidence="2" id="KW-1185">Reference proteome</keyword>
<proteinExistence type="predicted"/>
<evidence type="ECO:0000313" key="2">
    <source>
        <dbReference type="Proteomes" id="UP000515158"/>
    </source>
</evidence>
<dbReference type="GeneID" id="117640690"/>
<reference evidence="3" key="1">
    <citation type="submission" date="2025-08" db="UniProtKB">
        <authorList>
            <consortium name="RefSeq"/>
        </authorList>
    </citation>
    <scope>IDENTIFICATION</scope>
    <source>
        <tissue evidence="3">Total insect</tissue>
    </source>
</reference>
<feature type="region of interest" description="Disordered" evidence="1">
    <location>
        <begin position="44"/>
        <end position="89"/>
    </location>
</feature>
<evidence type="ECO:0000256" key="1">
    <source>
        <dbReference type="SAM" id="MobiDB-lite"/>
    </source>
</evidence>
<dbReference type="Proteomes" id="UP000515158">
    <property type="component" value="Unplaced"/>
</dbReference>
<dbReference type="InParanoid" id="A0A6P8Y1K6"/>
<dbReference type="AlphaFoldDB" id="A0A6P8Y1K6"/>
<protein>
    <submittedName>
        <fullName evidence="3">Uncharacterized protein LOC117640690</fullName>
    </submittedName>
</protein>
<dbReference type="KEGG" id="tpal:117640690"/>
<accession>A0A6P8Y1K6</accession>
<sequence length="108" mass="12271">MQDYPVTEQGNETKRVFKRSSDHLPNEGNQCNKVLVVVREPSPAPLTAEKTPPHSFPSLVHPTCTPPMEEPRVEPQQIPTPELKTPPKSKNMEYTVYGLFYNNKLDIN</sequence>
<evidence type="ECO:0000313" key="3">
    <source>
        <dbReference type="RefSeq" id="XP_034233383.1"/>
    </source>
</evidence>